<reference evidence="5" key="1">
    <citation type="submission" date="2022-12" db="EMBL/GenBank/DDBJ databases">
        <authorList>
            <person name="Brejova B."/>
        </authorList>
    </citation>
    <scope>NUCLEOTIDE SEQUENCE</scope>
</reference>
<evidence type="ECO:0000256" key="3">
    <source>
        <dbReference type="SAM" id="MobiDB-lite"/>
    </source>
</evidence>
<dbReference type="PROSITE" id="PS00463">
    <property type="entry name" value="ZN2_CY6_FUNGAL_1"/>
    <property type="match status" value="1"/>
</dbReference>
<name>A0A9W4TXY1_9ASCO</name>
<dbReference type="SMART" id="SM00066">
    <property type="entry name" value="GAL4"/>
    <property type="match status" value="1"/>
</dbReference>
<dbReference type="EMBL" id="CANTUO010000003">
    <property type="protein sequence ID" value="CAI5758615.1"/>
    <property type="molecule type" value="Genomic_DNA"/>
</dbReference>
<dbReference type="GO" id="GO:0000976">
    <property type="term" value="F:transcription cis-regulatory region binding"/>
    <property type="evidence" value="ECO:0007669"/>
    <property type="project" value="TreeGrafter"/>
</dbReference>
<dbReference type="CDD" id="cd00067">
    <property type="entry name" value="GAL4"/>
    <property type="match status" value="1"/>
</dbReference>
<dbReference type="GO" id="GO:0000981">
    <property type="term" value="F:DNA-binding transcription factor activity, RNA polymerase II-specific"/>
    <property type="evidence" value="ECO:0007669"/>
    <property type="project" value="InterPro"/>
</dbReference>
<dbReference type="PANTHER" id="PTHR37534:SF43">
    <property type="entry name" value="FINGER DOMAIN PROTEIN, PUTATIVE (AFU_ORTHOLOGUE AFUA_1G01850)-RELATED"/>
    <property type="match status" value="1"/>
</dbReference>
<dbReference type="AlphaFoldDB" id="A0A9W4TXY1"/>
<dbReference type="GO" id="GO:0045944">
    <property type="term" value="P:positive regulation of transcription by RNA polymerase II"/>
    <property type="evidence" value="ECO:0007669"/>
    <property type="project" value="TreeGrafter"/>
</dbReference>
<comment type="subcellular location">
    <subcellularLocation>
        <location evidence="1">Nucleus</location>
    </subcellularLocation>
</comment>
<dbReference type="PROSITE" id="PS50048">
    <property type="entry name" value="ZN2_CY6_FUNGAL_2"/>
    <property type="match status" value="1"/>
</dbReference>
<proteinExistence type="predicted"/>
<accession>A0A9W4TXY1</accession>
<dbReference type="GO" id="GO:0005634">
    <property type="term" value="C:nucleus"/>
    <property type="evidence" value="ECO:0007669"/>
    <property type="project" value="UniProtKB-SubCell"/>
</dbReference>
<feature type="domain" description="Zn(2)-C6 fungal-type" evidence="4">
    <location>
        <begin position="20"/>
        <end position="50"/>
    </location>
</feature>
<evidence type="ECO:0000313" key="5">
    <source>
        <dbReference type="EMBL" id="CAI5758615.1"/>
    </source>
</evidence>
<sequence length="807" mass="91688">MNQNDSNQIPKKRLKRSRNGCHNCKRLKIKCDEKKPSCSYCIKSNTFCDYSIKLTWGGRPYKDTNKRQKINSIPNGSQIAFKSENTKIESGNKPKPYNNQIQFVVQDFNIHSPKSPLEVTTPESNSYYISDSPNKKSRERSRAVGSTKFVNSISNTPNQNTFMTPNGTSILLDTFQAQPVSFHGPDNLAVKNKIEILDNGEIESNKGITTGSVTSSESFEYPNNYSNGMNYLNDAFDKITDGEIEFQLQNSSIFKNYFKKSDQCMIEDEKSSYSSNNANDPYLLDYSRDISKIDEYLPRERNNLFKDNSPMRSMASTATNIDDDLSVTSSWDSQSALQEIQKLEMEKLCYSIPPSLTPLPSLLLNVPFYRSLMHFWVQVACHHLVPAPADIYKDNPFKVLLSQMAMEYPAILTTLLAFSAKLRSSLVSSDDTPDVILDQLLSRSCTELLKLLKDKTSATSNEALATALLLSVFEIFDSKDFSKHRAHTLGARQIIKARSNLNLPLKKDIDTGTERNVTFFLLRWFVYIDIIGSLSATKNSNNYLLIKDEEEKYQPVEEVTMLNKTKSTDLELRDGFDPTSPPKAHIDYLMGFDINFLPQFARITILIRKTNFLLQQCGSSEINLPQELICKALEVKETLLSLLNKDEEITKADLSHIVNLITEKKKQSSVDSPEGLKRMIKENEVLRSTNRVFCFAGIIHLYRRVLLIPRESNLVQDLAIQIGQIVHQNIQSQSPADICVIFCLFTAGCEIVNNEEMRLFFENRFMKIAEMGNINARKGLQIMKRCWATGEDWITAATNLNLDFALL</sequence>
<evidence type="ECO:0000313" key="6">
    <source>
        <dbReference type="Proteomes" id="UP001152885"/>
    </source>
</evidence>
<feature type="compositionally biased region" description="Basic and acidic residues" evidence="3">
    <location>
        <begin position="133"/>
        <end position="142"/>
    </location>
</feature>
<keyword evidence="2" id="KW-0539">Nucleus</keyword>
<evidence type="ECO:0000256" key="2">
    <source>
        <dbReference type="ARBA" id="ARBA00023242"/>
    </source>
</evidence>
<dbReference type="Pfam" id="PF00172">
    <property type="entry name" value="Zn_clus"/>
    <property type="match status" value="1"/>
</dbReference>
<gene>
    <name evidence="5" type="ORF">CANVERA_P3127</name>
</gene>
<dbReference type="OrthoDB" id="5229455at2759"/>
<comment type="caution">
    <text evidence="5">The sequence shown here is derived from an EMBL/GenBank/DDBJ whole genome shotgun (WGS) entry which is preliminary data.</text>
</comment>
<dbReference type="Proteomes" id="UP001152885">
    <property type="component" value="Unassembled WGS sequence"/>
</dbReference>
<dbReference type="InterPro" id="IPR021858">
    <property type="entry name" value="Fun_TF"/>
</dbReference>
<keyword evidence="6" id="KW-1185">Reference proteome</keyword>
<dbReference type="InterPro" id="IPR036864">
    <property type="entry name" value="Zn2-C6_fun-type_DNA-bd_sf"/>
</dbReference>
<feature type="region of interest" description="Disordered" evidence="3">
    <location>
        <begin position="114"/>
        <end position="143"/>
    </location>
</feature>
<dbReference type="Gene3D" id="4.10.240.10">
    <property type="entry name" value="Zn(2)-C6 fungal-type DNA-binding domain"/>
    <property type="match status" value="1"/>
</dbReference>
<dbReference type="SUPFAM" id="SSF57701">
    <property type="entry name" value="Zn2/Cys6 DNA-binding domain"/>
    <property type="match status" value="1"/>
</dbReference>
<evidence type="ECO:0000256" key="1">
    <source>
        <dbReference type="ARBA" id="ARBA00004123"/>
    </source>
</evidence>
<dbReference type="PANTHER" id="PTHR37534">
    <property type="entry name" value="TRANSCRIPTIONAL ACTIVATOR PROTEIN UGA3"/>
    <property type="match status" value="1"/>
</dbReference>
<protein>
    <recommendedName>
        <fullName evidence="4">Zn(2)-C6 fungal-type domain-containing protein</fullName>
    </recommendedName>
</protein>
<dbReference type="GO" id="GO:0008270">
    <property type="term" value="F:zinc ion binding"/>
    <property type="evidence" value="ECO:0007669"/>
    <property type="project" value="InterPro"/>
</dbReference>
<evidence type="ECO:0000259" key="4">
    <source>
        <dbReference type="PROSITE" id="PS50048"/>
    </source>
</evidence>
<dbReference type="Pfam" id="PF11951">
    <property type="entry name" value="Fungal_trans_2"/>
    <property type="match status" value="1"/>
</dbReference>
<organism evidence="5 6">
    <name type="scientific">Candida verbasci</name>
    <dbReference type="NCBI Taxonomy" id="1227364"/>
    <lineage>
        <taxon>Eukaryota</taxon>
        <taxon>Fungi</taxon>
        <taxon>Dikarya</taxon>
        <taxon>Ascomycota</taxon>
        <taxon>Saccharomycotina</taxon>
        <taxon>Pichiomycetes</taxon>
        <taxon>Debaryomycetaceae</taxon>
        <taxon>Candida/Lodderomyces clade</taxon>
        <taxon>Candida</taxon>
    </lineage>
</organism>
<dbReference type="InterPro" id="IPR001138">
    <property type="entry name" value="Zn2Cys6_DnaBD"/>
</dbReference>
<feature type="compositionally biased region" description="Polar residues" evidence="3">
    <location>
        <begin position="121"/>
        <end position="132"/>
    </location>
</feature>